<keyword evidence="1" id="KW-0175">Coiled coil</keyword>
<dbReference type="KEGG" id="bav:BAV0794"/>
<keyword evidence="2" id="KW-0472">Membrane</keyword>
<sequence length="245" mass="26408">MQVFKQGWRRASIAALVAATLAISGCASTGSTMLGGAQLDPRLTQGNDAEFFSRSGFEACAGAAVAGVALCLLAAPSKQKATCAVVAGIAACGIAMGTNYYLDYRRSQYKTTGEMLDAVTQDVEKDTQKLQQRSQTLQAVIETDRQKIEQLRLDVAQGKLDQASARKQLRNVDADIARIKQEQDNIDNKIAAYREAAASTQDGSKKDLKKLDTQIEKLQAEAAKLRTAMGTLSTQRDSLDWGKIV</sequence>
<gene>
    <name evidence="4" type="ordered locus">BAV0794</name>
</gene>
<name>Q2KWM6_BORA1</name>
<dbReference type="EMBL" id="AM167904">
    <property type="protein sequence ID" value="CAJ48406.1"/>
    <property type="molecule type" value="Genomic_DNA"/>
</dbReference>
<feature type="coiled-coil region" evidence="1">
    <location>
        <begin position="162"/>
        <end position="235"/>
    </location>
</feature>
<proteinExistence type="predicted"/>
<evidence type="ECO:0000313" key="4">
    <source>
        <dbReference type="EMBL" id="CAJ48406.1"/>
    </source>
</evidence>
<evidence type="ECO:0000313" key="5">
    <source>
        <dbReference type="Proteomes" id="UP000001977"/>
    </source>
</evidence>
<protein>
    <submittedName>
        <fullName evidence="4">Lipoprotein</fullName>
    </submittedName>
</protein>
<organism evidence="4 5">
    <name type="scientific">Bordetella avium (strain 197N)</name>
    <dbReference type="NCBI Taxonomy" id="360910"/>
    <lineage>
        <taxon>Bacteria</taxon>
        <taxon>Pseudomonadati</taxon>
        <taxon>Pseudomonadota</taxon>
        <taxon>Betaproteobacteria</taxon>
        <taxon>Burkholderiales</taxon>
        <taxon>Alcaligenaceae</taxon>
        <taxon>Bordetella</taxon>
    </lineage>
</organism>
<keyword evidence="4" id="KW-0449">Lipoprotein</keyword>
<evidence type="ECO:0000256" key="1">
    <source>
        <dbReference type="SAM" id="Coils"/>
    </source>
</evidence>
<keyword evidence="3" id="KW-0732">Signal</keyword>
<feature type="signal peptide" evidence="3">
    <location>
        <begin position="1"/>
        <end position="29"/>
    </location>
</feature>
<dbReference type="STRING" id="360910.BAV0794"/>
<keyword evidence="2" id="KW-0812">Transmembrane</keyword>
<dbReference type="AlphaFoldDB" id="Q2KWM6"/>
<accession>Q2KWM6</accession>
<dbReference type="Gene3D" id="1.10.287.1490">
    <property type="match status" value="1"/>
</dbReference>
<evidence type="ECO:0000256" key="2">
    <source>
        <dbReference type="SAM" id="Phobius"/>
    </source>
</evidence>
<dbReference type="HOGENOM" id="CLU_1159247_0_0_4"/>
<feature type="chain" id="PRO_5004211760" evidence="3">
    <location>
        <begin position="30"/>
        <end position="245"/>
    </location>
</feature>
<reference evidence="4 5" key="1">
    <citation type="journal article" date="2006" name="J. Bacteriol.">
        <title>Comparison of the genome sequence of the poultry pathogen Bordetella avium with those of B. bronchiseptica, B. pertussis, and B. parapertussis reveals extensive diversity in surface structures associated with host interaction.</title>
        <authorList>
            <person name="Sebaihia M."/>
            <person name="Preston A."/>
            <person name="Maskell D.J."/>
            <person name="Kuzmiak H."/>
            <person name="Connell T.D."/>
            <person name="King N.D."/>
            <person name="Orndorff P.E."/>
            <person name="Miyamoto D.M."/>
            <person name="Thomson N.R."/>
            <person name="Harris D."/>
            <person name="Goble A."/>
            <person name="Lord A."/>
            <person name="Murphy L."/>
            <person name="Quail M.A."/>
            <person name="Rutter S."/>
            <person name="Squares R."/>
            <person name="Squares S."/>
            <person name="Woodward J."/>
            <person name="Parkhill J."/>
            <person name="Temple L.M."/>
        </authorList>
    </citation>
    <scope>NUCLEOTIDE SEQUENCE [LARGE SCALE GENOMIC DNA]</scope>
    <source>
        <strain evidence="4 5">197N</strain>
    </source>
</reference>
<keyword evidence="5" id="KW-1185">Reference proteome</keyword>
<dbReference type="PROSITE" id="PS51257">
    <property type="entry name" value="PROKAR_LIPOPROTEIN"/>
    <property type="match status" value="1"/>
</dbReference>
<dbReference type="RefSeq" id="WP_012416488.1">
    <property type="nucleotide sequence ID" value="NC_010645.1"/>
</dbReference>
<feature type="transmembrane region" description="Helical" evidence="2">
    <location>
        <begin position="51"/>
        <end position="75"/>
    </location>
</feature>
<dbReference type="eggNOG" id="ENOG502ZC6C">
    <property type="taxonomic scope" value="Bacteria"/>
</dbReference>
<dbReference type="Proteomes" id="UP000001977">
    <property type="component" value="Chromosome"/>
</dbReference>
<keyword evidence="2" id="KW-1133">Transmembrane helix</keyword>
<feature type="transmembrane region" description="Helical" evidence="2">
    <location>
        <begin position="82"/>
        <end position="102"/>
    </location>
</feature>
<dbReference type="OrthoDB" id="5765242at2"/>
<evidence type="ECO:0000256" key="3">
    <source>
        <dbReference type="SAM" id="SignalP"/>
    </source>
</evidence>